<evidence type="ECO:0000313" key="5">
    <source>
        <dbReference type="Proteomes" id="UP000281192"/>
    </source>
</evidence>
<dbReference type="AlphaFoldDB" id="A0A2N5CWS7"/>
<reference evidence="3 4" key="1">
    <citation type="submission" date="2017-12" db="EMBL/GenBank/DDBJ databases">
        <title>The genome sequence of Caulobacter flavus CGMCC1 15093.</title>
        <authorList>
            <person name="Gao J."/>
            <person name="Mao X."/>
            <person name="Sun J."/>
        </authorList>
    </citation>
    <scope>NUCLEOTIDE SEQUENCE [LARGE SCALE GENOMIC DNA]</scope>
    <source>
        <strain evidence="3 4">CGMCC1 15093</strain>
    </source>
</reference>
<name>A0A2N5CWS7_9CAUL</name>
<reference evidence="2 5" key="2">
    <citation type="submission" date="2018-01" db="EMBL/GenBank/DDBJ databases">
        <title>Complete genome sequence of Caulobacter flavus RHGG3.</title>
        <authorList>
            <person name="Yang E."/>
        </authorList>
    </citation>
    <scope>NUCLEOTIDE SEQUENCE [LARGE SCALE GENOMIC DNA]</scope>
    <source>
        <strain evidence="2 5">RHGG3</strain>
    </source>
</reference>
<feature type="compositionally biased region" description="Low complexity" evidence="1">
    <location>
        <begin position="68"/>
        <end position="81"/>
    </location>
</feature>
<evidence type="ECO:0000256" key="1">
    <source>
        <dbReference type="SAM" id="MobiDB-lite"/>
    </source>
</evidence>
<dbReference type="EMBL" id="PJRQ01000011">
    <property type="protein sequence ID" value="PLR18259.1"/>
    <property type="molecule type" value="Genomic_DNA"/>
</dbReference>
<evidence type="ECO:0000313" key="3">
    <source>
        <dbReference type="EMBL" id="PLR18259.1"/>
    </source>
</evidence>
<keyword evidence="5" id="KW-1185">Reference proteome</keyword>
<gene>
    <name evidence="2" type="ORF">C1707_14740</name>
    <name evidence="3" type="ORF">CFHF_05735</name>
</gene>
<dbReference type="Proteomes" id="UP000234483">
    <property type="component" value="Unassembled WGS sequence"/>
</dbReference>
<dbReference type="KEGG" id="cfh:C1707_14740"/>
<dbReference type="EMBL" id="CP026100">
    <property type="protein sequence ID" value="AYV47416.1"/>
    <property type="molecule type" value="Genomic_DNA"/>
</dbReference>
<dbReference type="RefSeq" id="WP_101712068.1">
    <property type="nucleotide sequence ID" value="NZ_CP026100.1"/>
</dbReference>
<evidence type="ECO:0000313" key="2">
    <source>
        <dbReference type="EMBL" id="AYV47416.1"/>
    </source>
</evidence>
<feature type="region of interest" description="Disordered" evidence="1">
    <location>
        <begin position="53"/>
        <end position="81"/>
    </location>
</feature>
<dbReference type="OrthoDB" id="7173997at2"/>
<protein>
    <submittedName>
        <fullName evidence="3">Uncharacterized protein</fullName>
    </submittedName>
</protein>
<evidence type="ECO:0000313" key="4">
    <source>
        <dbReference type="Proteomes" id="UP000234483"/>
    </source>
</evidence>
<feature type="compositionally biased region" description="Basic and acidic residues" evidence="1">
    <location>
        <begin position="53"/>
        <end position="67"/>
    </location>
</feature>
<accession>A0A2N5CWS7</accession>
<organism evidence="3 4">
    <name type="scientific">Caulobacter flavus</name>
    <dbReference type="NCBI Taxonomy" id="1679497"/>
    <lineage>
        <taxon>Bacteria</taxon>
        <taxon>Pseudomonadati</taxon>
        <taxon>Pseudomonadota</taxon>
        <taxon>Alphaproteobacteria</taxon>
        <taxon>Caulobacterales</taxon>
        <taxon>Caulobacteraceae</taxon>
        <taxon>Caulobacter</taxon>
    </lineage>
</organism>
<proteinExistence type="predicted"/>
<sequence>MPDRIFMPLCALVALAMIAFSMVWPQGYGDRSPGPFGSTPIQQTPEMKALIQKEKDAARRSDQRRAQEAATAAAATGDAAQ</sequence>
<dbReference type="Proteomes" id="UP000281192">
    <property type="component" value="Chromosome"/>
</dbReference>